<dbReference type="InterPro" id="IPR013216">
    <property type="entry name" value="Methyltransf_11"/>
</dbReference>
<keyword evidence="2" id="KW-0489">Methyltransferase</keyword>
<keyword evidence="3" id="KW-1185">Reference proteome</keyword>
<dbReference type="GO" id="GO:0008757">
    <property type="term" value="F:S-adenosylmethionine-dependent methyltransferase activity"/>
    <property type="evidence" value="ECO:0007669"/>
    <property type="project" value="InterPro"/>
</dbReference>
<dbReference type="Proteomes" id="UP000198924">
    <property type="component" value="Unassembled WGS sequence"/>
</dbReference>
<proteinExistence type="predicted"/>
<name>A0A1I4BDU1_9GAMM</name>
<dbReference type="SUPFAM" id="SSF53335">
    <property type="entry name" value="S-adenosyl-L-methionine-dependent methyltransferases"/>
    <property type="match status" value="1"/>
</dbReference>
<evidence type="ECO:0000313" key="3">
    <source>
        <dbReference type="Proteomes" id="UP000198924"/>
    </source>
</evidence>
<protein>
    <submittedName>
        <fullName evidence="2">Methyltransferase domain-containing protein</fullName>
    </submittedName>
</protein>
<dbReference type="InterPro" id="IPR029063">
    <property type="entry name" value="SAM-dependent_MTases_sf"/>
</dbReference>
<feature type="domain" description="Methyltransferase type 11" evidence="1">
    <location>
        <begin position="69"/>
        <end position="117"/>
    </location>
</feature>
<accession>A0A1I4BDU1</accession>
<organism evidence="2 3">
    <name type="scientific">Methylophaga sulfidovorans</name>
    <dbReference type="NCBI Taxonomy" id="45496"/>
    <lineage>
        <taxon>Bacteria</taxon>
        <taxon>Pseudomonadati</taxon>
        <taxon>Pseudomonadota</taxon>
        <taxon>Gammaproteobacteria</taxon>
        <taxon>Thiotrichales</taxon>
        <taxon>Piscirickettsiaceae</taxon>
        <taxon>Methylophaga</taxon>
    </lineage>
</organism>
<dbReference type="Gene3D" id="3.40.50.150">
    <property type="entry name" value="Vaccinia Virus protein VP39"/>
    <property type="match status" value="1"/>
</dbReference>
<evidence type="ECO:0000313" key="2">
    <source>
        <dbReference type="EMBL" id="SFK66460.1"/>
    </source>
</evidence>
<dbReference type="AlphaFoldDB" id="A0A1I4BDU1"/>
<keyword evidence="2" id="KW-0808">Transferase</keyword>
<sequence>MNENKQRRLNQWWHSPLGEMLIQQEQDTLTSLNQPLVGYFYVQLGGQYCLFPPSNRAIKTSIVGPTGDLNASAEALPFKSHSIDNLLLLHVLEYAHDPHQVLRETERVLAADGKVILCSFNPWSFWGLRRLFSWQDNAPWHGHFFTQTRIRDWLALLNFEVVEHHKVMFRPPFSRLSWLNKCRFLERWGKRLWPCFGGVTIVVACKRTIPLNPIKQRWRQPNLFPSAGLVNKPITREGTDGPR</sequence>
<dbReference type="Pfam" id="PF08241">
    <property type="entry name" value="Methyltransf_11"/>
    <property type="match status" value="1"/>
</dbReference>
<gene>
    <name evidence="2" type="ORF">SAMN04488079_11858</name>
</gene>
<dbReference type="STRING" id="45496.SAMN04488079_11858"/>
<dbReference type="RefSeq" id="WP_091715559.1">
    <property type="nucleotide sequence ID" value="NZ_FOSH01000018.1"/>
</dbReference>
<evidence type="ECO:0000259" key="1">
    <source>
        <dbReference type="Pfam" id="PF08241"/>
    </source>
</evidence>
<dbReference type="EMBL" id="FOSH01000018">
    <property type="protein sequence ID" value="SFK66460.1"/>
    <property type="molecule type" value="Genomic_DNA"/>
</dbReference>
<dbReference type="OrthoDB" id="6191410at2"/>
<reference evidence="3" key="1">
    <citation type="submission" date="2016-10" db="EMBL/GenBank/DDBJ databases">
        <authorList>
            <person name="Varghese N."/>
            <person name="Submissions S."/>
        </authorList>
    </citation>
    <scope>NUCLEOTIDE SEQUENCE [LARGE SCALE GENOMIC DNA]</scope>
    <source>
        <strain evidence="3">DSM 11578</strain>
    </source>
</reference>
<dbReference type="GO" id="GO:0032259">
    <property type="term" value="P:methylation"/>
    <property type="evidence" value="ECO:0007669"/>
    <property type="project" value="UniProtKB-KW"/>
</dbReference>